<protein>
    <submittedName>
        <fullName evidence="1">Uncharacterized protein</fullName>
    </submittedName>
</protein>
<name>A0A0A9GJK7_ARUDO</name>
<reference evidence="1" key="2">
    <citation type="journal article" date="2015" name="Data Brief">
        <title>Shoot transcriptome of the giant reed, Arundo donax.</title>
        <authorList>
            <person name="Barrero R.A."/>
            <person name="Guerrero F.D."/>
            <person name="Moolhuijzen P."/>
            <person name="Goolsby J.A."/>
            <person name="Tidwell J."/>
            <person name="Bellgard S.E."/>
            <person name="Bellgard M.I."/>
        </authorList>
    </citation>
    <scope>NUCLEOTIDE SEQUENCE</scope>
    <source>
        <tissue evidence="1">Shoot tissue taken approximately 20 cm above the soil surface</tissue>
    </source>
</reference>
<evidence type="ECO:0000313" key="1">
    <source>
        <dbReference type="EMBL" id="JAE25320.1"/>
    </source>
</evidence>
<reference evidence="1" key="1">
    <citation type="submission" date="2014-09" db="EMBL/GenBank/DDBJ databases">
        <authorList>
            <person name="Magalhaes I.L.F."/>
            <person name="Oliveira U."/>
            <person name="Santos F.R."/>
            <person name="Vidigal T.H.D.A."/>
            <person name="Brescovit A.D."/>
            <person name="Santos A.J."/>
        </authorList>
    </citation>
    <scope>NUCLEOTIDE SEQUENCE</scope>
    <source>
        <tissue evidence="1">Shoot tissue taken approximately 20 cm above the soil surface</tissue>
    </source>
</reference>
<sequence length="75" mass="8277">MTTCVFFLLLNDGHRATRAICNRRWQVRLLCRGLPPSPQIRIAGVPVLYEIGHPTAIRTKNCATETTAGANLLTS</sequence>
<organism evidence="1">
    <name type="scientific">Arundo donax</name>
    <name type="common">Giant reed</name>
    <name type="synonym">Donax arundinaceus</name>
    <dbReference type="NCBI Taxonomy" id="35708"/>
    <lineage>
        <taxon>Eukaryota</taxon>
        <taxon>Viridiplantae</taxon>
        <taxon>Streptophyta</taxon>
        <taxon>Embryophyta</taxon>
        <taxon>Tracheophyta</taxon>
        <taxon>Spermatophyta</taxon>
        <taxon>Magnoliopsida</taxon>
        <taxon>Liliopsida</taxon>
        <taxon>Poales</taxon>
        <taxon>Poaceae</taxon>
        <taxon>PACMAD clade</taxon>
        <taxon>Arundinoideae</taxon>
        <taxon>Arundineae</taxon>
        <taxon>Arundo</taxon>
    </lineage>
</organism>
<dbReference type="AlphaFoldDB" id="A0A0A9GJK7"/>
<proteinExistence type="predicted"/>
<accession>A0A0A9GJK7</accession>
<dbReference type="EMBL" id="GBRH01172576">
    <property type="protein sequence ID" value="JAE25320.1"/>
    <property type="molecule type" value="Transcribed_RNA"/>
</dbReference>